<evidence type="ECO:0000256" key="1">
    <source>
        <dbReference type="ARBA" id="ARBA00006100"/>
    </source>
</evidence>
<dbReference type="GO" id="GO:0046872">
    <property type="term" value="F:metal ion binding"/>
    <property type="evidence" value="ECO:0007669"/>
    <property type="project" value="UniProtKB-UniRule"/>
</dbReference>
<dbReference type="InterPro" id="IPR034505">
    <property type="entry name" value="Coproporphyrinogen-III_oxidase"/>
</dbReference>
<reference evidence="11" key="1">
    <citation type="journal article" date="2022" name="Int. J. Syst. Evol. Microbiol.">
        <title>Pseudomonas aegrilactucae sp. nov. and Pseudomonas morbosilactucae sp. nov., pathogens causing bacterial rot of lettuce in Japan.</title>
        <authorList>
            <person name="Sawada H."/>
            <person name="Fujikawa T."/>
            <person name="Satou M."/>
        </authorList>
    </citation>
    <scope>NUCLEOTIDE SEQUENCE</scope>
    <source>
        <strain evidence="11">0166_1</strain>
    </source>
</reference>
<comment type="similarity">
    <text evidence="1">Belongs to the anaerobic coproporphyrinogen-III oxidase family. HemW subfamily.</text>
</comment>
<dbReference type="GO" id="GO:0004109">
    <property type="term" value="F:coproporphyrinogen oxidase activity"/>
    <property type="evidence" value="ECO:0007669"/>
    <property type="project" value="InterPro"/>
</dbReference>
<organism evidence="11 12">
    <name type="scientific">Capillimicrobium parvum</name>
    <dbReference type="NCBI Taxonomy" id="2884022"/>
    <lineage>
        <taxon>Bacteria</taxon>
        <taxon>Bacillati</taxon>
        <taxon>Actinomycetota</taxon>
        <taxon>Thermoleophilia</taxon>
        <taxon>Solirubrobacterales</taxon>
        <taxon>Capillimicrobiaceae</taxon>
        <taxon>Capillimicrobium</taxon>
    </lineage>
</organism>
<dbReference type="SFLD" id="SFLDS00029">
    <property type="entry name" value="Radical_SAM"/>
    <property type="match status" value="1"/>
</dbReference>
<dbReference type="SFLD" id="SFLDG01082">
    <property type="entry name" value="B12-binding_domain_containing"/>
    <property type="match status" value="1"/>
</dbReference>
<dbReference type="AlphaFoldDB" id="A0A9E6Y1W9"/>
<dbReference type="SUPFAM" id="SSF102114">
    <property type="entry name" value="Radical SAM enzymes"/>
    <property type="match status" value="1"/>
</dbReference>
<evidence type="ECO:0000313" key="11">
    <source>
        <dbReference type="EMBL" id="UGS38589.1"/>
    </source>
</evidence>
<accession>A0A9E6Y1W9</accession>
<dbReference type="SFLD" id="SFLDF00562">
    <property type="entry name" value="HemN-like__clustered_with_heat"/>
    <property type="match status" value="1"/>
</dbReference>
<dbReference type="NCBIfam" id="TIGR00539">
    <property type="entry name" value="hemN_rel"/>
    <property type="match status" value="1"/>
</dbReference>
<dbReference type="PANTHER" id="PTHR13932">
    <property type="entry name" value="COPROPORPHYRINIGEN III OXIDASE"/>
    <property type="match status" value="1"/>
</dbReference>
<sequence length="394" mass="41646">MAPAQPDGQPAPADGALPGAALDGLGRQPFGVYLHVPFCLSRCGYCDFNTYTTGDRPAYVEAVLAEIDLAARVLGGRPAGGAQTVFLGGGTPTLLKPAQIGRLLDALDRRLGLAAGAEVTAEANPDTVDAASLRALRAAGVTRISFGVQSVRPHVLAALERRHDGARALDAIAEARAAGFAHVSADLIYGTPGEQPGDWEASLRAVLLAGVDHLSAYGLTVEPGSRLAAQVRRGERPAPDPDTLADRYAAADALLAGHGFHWYELSNWASGPEARCRHNVGYWRSGDWWGLGPGAHSHVGGVRWWNVLRPGDYAERLRTGRSPARAREVLDAPARRLERLLLEVRLADGVDTALAAGPALDRLAARGLLERRGQRAVLTLAGRQLADAVARELA</sequence>
<dbReference type="Proteomes" id="UP001162834">
    <property type="component" value="Chromosome"/>
</dbReference>
<proteinExistence type="inferred from homology"/>
<keyword evidence="5 9" id="KW-0479">Metal-binding</keyword>
<keyword evidence="8 9" id="KW-0143">Chaperone</keyword>
<feature type="domain" description="Radical SAM core" evidence="10">
    <location>
        <begin position="24"/>
        <end position="264"/>
    </location>
</feature>
<keyword evidence="9" id="KW-0963">Cytoplasm</keyword>
<evidence type="ECO:0000256" key="7">
    <source>
        <dbReference type="ARBA" id="ARBA00023014"/>
    </source>
</evidence>
<keyword evidence="6 9" id="KW-0408">Iron</keyword>
<keyword evidence="3 9" id="KW-0349">Heme</keyword>
<evidence type="ECO:0000313" key="12">
    <source>
        <dbReference type="Proteomes" id="UP001162834"/>
    </source>
</evidence>
<gene>
    <name evidence="11" type="primary">hemW</name>
    <name evidence="11" type="ORF">DSM104329_05019</name>
</gene>
<dbReference type="GO" id="GO:0051539">
    <property type="term" value="F:4 iron, 4 sulfur cluster binding"/>
    <property type="evidence" value="ECO:0007669"/>
    <property type="project" value="UniProtKB-UniRule"/>
</dbReference>
<comment type="function">
    <text evidence="9">Probably acts as a heme chaperone, transferring heme to an unknown acceptor. Binds one molecule of heme per monomer, possibly covalently. Binds 1 [4Fe-4S] cluster. The cluster is coordinated with 3 cysteines and an exchangeable S-adenosyl-L-methionine.</text>
</comment>
<dbReference type="SMART" id="SM00729">
    <property type="entry name" value="Elp3"/>
    <property type="match status" value="1"/>
</dbReference>
<dbReference type="CDD" id="cd01335">
    <property type="entry name" value="Radical_SAM"/>
    <property type="match status" value="1"/>
</dbReference>
<dbReference type="EMBL" id="CP087164">
    <property type="protein sequence ID" value="UGS38589.1"/>
    <property type="molecule type" value="Genomic_DNA"/>
</dbReference>
<keyword evidence="9" id="KW-0004">4Fe-4S</keyword>
<evidence type="ECO:0000256" key="5">
    <source>
        <dbReference type="ARBA" id="ARBA00022723"/>
    </source>
</evidence>
<evidence type="ECO:0000256" key="9">
    <source>
        <dbReference type="RuleBase" id="RU364116"/>
    </source>
</evidence>
<dbReference type="Gene3D" id="3.20.20.70">
    <property type="entry name" value="Aldolase class I"/>
    <property type="match status" value="1"/>
</dbReference>
<evidence type="ECO:0000256" key="8">
    <source>
        <dbReference type="ARBA" id="ARBA00023186"/>
    </source>
</evidence>
<protein>
    <recommendedName>
        <fullName evidence="2 9">Heme chaperone HemW</fullName>
    </recommendedName>
</protein>
<evidence type="ECO:0000256" key="2">
    <source>
        <dbReference type="ARBA" id="ARBA00017228"/>
    </source>
</evidence>
<dbReference type="PANTHER" id="PTHR13932:SF5">
    <property type="entry name" value="RADICAL S-ADENOSYL METHIONINE DOMAIN-CONTAINING PROTEIN 1, MITOCHONDRIAL"/>
    <property type="match status" value="1"/>
</dbReference>
<evidence type="ECO:0000256" key="3">
    <source>
        <dbReference type="ARBA" id="ARBA00022617"/>
    </source>
</evidence>
<keyword evidence="7 9" id="KW-0411">Iron-sulfur</keyword>
<dbReference type="GO" id="GO:0006779">
    <property type="term" value="P:porphyrin-containing compound biosynthetic process"/>
    <property type="evidence" value="ECO:0007669"/>
    <property type="project" value="InterPro"/>
</dbReference>
<dbReference type="InterPro" id="IPR058240">
    <property type="entry name" value="rSAM_sf"/>
</dbReference>
<dbReference type="InterPro" id="IPR013785">
    <property type="entry name" value="Aldolase_TIM"/>
</dbReference>
<evidence type="ECO:0000256" key="4">
    <source>
        <dbReference type="ARBA" id="ARBA00022691"/>
    </source>
</evidence>
<dbReference type="InterPro" id="IPR004559">
    <property type="entry name" value="HemW-like"/>
</dbReference>
<dbReference type="KEGG" id="sbae:DSM104329_05019"/>
<dbReference type="RefSeq" id="WP_259312609.1">
    <property type="nucleotide sequence ID" value="NZ_CP087164.1"/>
</dbReference>
<keyword evidence="12" id="KW-1185">Reference proteome</keyword>
<dbReference type="PROSITE" id="PS51918">
    <property type="entry name" value="RADICAL_SAM"/>
    <property type="match status" value="1"/>
</dbReference>
<dbReference type="InterPro" id="IPR006638">
    <property type="entry name" value="Elp3/MiaA/NifB-like_rSAM"/>
</dbReference>
<dbReference type="InterPro" id="IPR007197">
    <property type="entry name" value="rSAM"/>
</dbReference>
<dbReference type="GO" id="GO:0005737">
    <property type="term" value="C:cytoplasm"/>
    <property type="evidence" value="ECO:0007669"/>
    <property type="project" value="UniProtKB-SubCell"/>
</dbReference>
<comment type="subcellular location">
    <subcellularLocation>
        <location evidence="9">Cytoplasm</location>
    </subcellularLocation>
</comment>
<dbReference type="SFLD" id="SFLDG01065">
    <property type="entry name" value="anaerobic_coproporphyrinogen-I"/>
    <property type="match status" value="1"/>
</dbReference>
<dbReference type="Pfam" id="PF04055">
    <property type="entry name" value="Radical_SAM"/>
    <property type="match status" value="1"/>
</dbReference>
<dbReference type="SFLD" id="SFLDF00288">
    <property type="entry name" value="HemN-like__clustered_with_nucl"/>
    <property type="match status" value="1"/>
</dbReference>
<name>A0A9E6Y1W9_9ACTN</name>
<evidence type="ECO:0000256" key="6">
    <source>
        <dbReference type="ARBA" id="ARBA00023004"/>
    </source>
</evidence>
<evidence type="ECO:0000259" key="10">
    <source>
        <dbReference type="PROSITE" id="PS51918"/>
    </source>
</evidence>
<keyword evidence="4 9" id="KW-0949">S-adenosyl-L-methionine</keyword>